<comment type="similarity">
    <text evidence="2 7">Belongs to the FMO family.</text>
</comment>
<dbReference type="InParanoid" id="A0A2R6RND7"/>
<evidence type="ECO:0000313" key="8">
    <source>
        <dbReference type="EMBL" id="PSS31550.1"/>
    </source>
</evidence>
<sequence length="518" mass="58742">MARKVAIIGAGISGLLACKYTLSKGYHPVVFEAQSSIGGVWTETFETTKLQTPKPFYQFSDFPWPASVPEVFPDHHQVLEYVVSYARYFNLLQHIRFNSKVISISYEGPSDEEMQVWALWGGTGEPFSSKGKWNVTVQDTISTVSNEVYEVDFVIICVGRFSGNPNIPEFPAGKGPEVFQGKVMHSMDYASMDCASTKDLIKGKHITVVGLQKSALDIAMECSSVNGVDHPCTVVYRTKHWNVANYQPWGVSIAFIYLNRFSELSIHKPREGFLLSLLATLLSPVRWGLSKFVESYTRWKLGLAKFGMVPDHSFLQELSSCLVSTVPEDFYNRVEKGSIRLKKAASFSFCKEGILIGSENELLKTDMVILATGFRGVEKLKNIFVSPTFQDFIAGSTDKTVPLYRECIHPRIPQLAIIGFSETLTNLHTSEIRCRWLAELLDGTFKLPSIKEMEEDVAEWDKYMKRYSDKYYRRSCIGAIHIWYNDQLCKDMGWNPRRKKGFIAELFEPYGPTDYAHP</sequence>
<dbReference type="FunFam" id="3.50.50.60:FF:000226">
    <property type="entry name" value="Flavin-containing monooxygenase"/>
    <property type="match status" value="1"/>
</dbReference>
<dbReference type="InterPro" id="IPR036188">
    <property type="entry name" value="FAD/NAD-bd_sf"/>
</dbReference>
<dbReference type="Proteomes" id="UP000241394">
    <property type="component" value="Chromosome LG4"/>
</dbReference>
<keyword evidence="9" id="KW-1185">Reference proteome</keyword>
<dbReference type="OrthoDB" id="66881at2759"/>
<dbReference type="PANTHER" id="PTHR23023">
    <property type="entry name" value="DIMETHYLANILINE MONOOXYGENASE"/>
    <property type="match status" value="1"/>
</dbReference>
<dbReference type="InterPro" id="IPR000960">
    <property type="entry name" value="Flavin_mOase"/>
</dbReference>
<dbReference type="PROSITE" id="PS51257">
    <property type="entry name" value="PROKAR_LIPOPROTEIN"/>
    <property type="match status" value="1"/>
</dbReference>
<dbReference type="GO" id="GO:0050660">
    <property type="term" value="F:flavin adenine dinucleotide binding"/>
    <property type="evidence" value="ECO:0007669"/>
    <property type="project" value="InterPro"/>
</dbReference>
<evidence type="ECO:0000256" key="1">
    <source>
        <dbReference type="ARBA" id="ARBA00001974"/>
    </source>
</evidence>
<dbReference type="EC" id="1.-.-.-" evidence="7"/>
<evidence type="ECO:0000256" key="5">
    <source>
        <dbReference type="ARBA" id="ARBA00022857"/>
    </source>
</evidence>
<evidence type="ECO:0000256" key="2">
    <source>
        <dbReference type="ARBA" id="ARBA00009183"/>
    </source>
</evidence>
<dbReference type="SUPFAM" id="SSF51905">
    <property type="entry name" value="FAD/NAD(P)-binding domain"/>
    <property type="match status" value="2"/>
</dbReference>
<gene>
    <name evidence="8" type="ORF">CEY00_Acc07212</name>
</gene>
<keyword evidence="7 8" id="KW-0503">Monooxygenase</keyword>
<dbReference type="Gene3D" id="3.50.50.60">
    <property type="entry name" value="FAD/NAD(P)-binding domain"/>
    <property type="match status" value="2"/>
</dbReference>
<name>A0A2R6RND7_ACTCC</name>
<organism evidence="8 9">
    <name type="scientific">Actinidia chinensis var. chinensis</name>
    <name type="common">Chinese soft-hair kiwi</name>
    <dbReference type="NCBI Taxonomy" id="1590841"/>
    <lineage>
        <taxon>Eukaryota</taxon>
        <taxon>Viridiplantae</taxon>
        <taxon>Streptophyta</taxon>
        <taxon>Embryophyta</taxon>
        <taxon>Tracheophyta</taxon>
        <taxon>Spermatophyta</taxon>
        <taxon>Magnoliopsida</taxon>
        <taxon>eudicotyledons</taxon>
        <taxon>Gunneridae</taxon>
        <taxon>Pentapetalae</taxon>
        <taxon>asterids</taxon>
        <taxon>Ericales</taxon>
        <taxon>Actinidiaceae</taxon>
        <taxon>Actinidia</taxon>
    </lineage>
</organism>
<dbReference type="Gramene" id="PSS31550">
    <property type="protein sequence ID" value="PSS31550"/>
    <property type="gene ID" value="CEY00_Acc07212"/>
</dbReference>
<accession>A0A2R6RND7</accession>
<dbReference type="FunFam" id="3.50.50.60:FF:000167">
    <property type="entry name" value="Flavin-containing monooxygenase"/>
    <property type="match status" value="1"/>
</dbReference>
<evidence type="ECO:0000256" key="3">
    <source>
        <dbReference type="ARBA" id="ARBA00022630"/>
    </source>
</evidence>
<dbReference type="OMA" id="CIAQVHI"/>
<reference evidence="8 9" key="1">
    <citation type="submission" date="2017-07" db="EMBL/GenBank/DDBJ databases">
        <title>An improved, manually edited Actinidia chinensis var. chinensis (kiwifruit) genome highlights the challenges associated with draft genomes and gene prediction in plants.</title>
        <authorList>
            <person name="Pilkington S."/>
            <person name="Crowhurst R."/>
            <person name="Hilario E."/>
            <person name="Nardozza S."/>
            <person name="Fraser L."/>
            <person name="Peng Y."/>
            <person name="Gunaseelan K."/>
            <person name="Simpson R."/>
            <person name="Tahir J."/>
            <person name="Deroles S."/>
            <person name="Templeton K."/>
            <person name="Luo Z."/>
            <person name="Davy M."/>
            <person name="Cheng C."/>
            <person name="Mcneilage M."/>
            <person name="Scaglione D."/>
            <person name="Liu Y."/>
            <person name="Zhang Q."/>
            <person name="Datson P."/>
            <person name="De Silva N."/>
            <person name="Gardiner S."/>
            <person name="Bassett H."/>
            <person name="Chagne D."/>
            <person name="Mccallum J."/>
            <person name="Dzierzon H."/>
            <person name="Deng C."/>
            <person name="Wang Y.-Y."/>
            <person name="Barron N."/>
            <person name="Manako K."/>
            <person name="Bowen J."/>
            <person name="Foster T."/>
            <person name="Erridge Z."/>
            <person name="Tiffin H."/>
            <person name="Waite C."/>
            <person name="Davies K."/>
            <person name="Grierson E."/>
            <person name="Laing W."/>
            <person name="Kirk R."/>
            <person name="Chen X."/>
            <person name="Wood M."/>
            <person name="Montefiori M."/>
            <person name="Brummell D."/>
            <person name="Schwinn K."/>
            <person name="Catanach A."/>
            <person name="Fullerton C."/>
            <person name="Li D."/>
            <person name="Meiyalaghan S."/>
            <person name="Nieuwenhuizen N."/>
            <person name="Read N."/>
            <person name="Prakash R."/>
            <person name="Hunter D."/>
            <person name="Zhang H."/>
            <person name="Mckenzie M."/>
            <person name="Knabel M."/>
            <person name="Harris A."/>
            <person name="Allan A."/>
            <person name="Chen A."/>
            <person name="Janssen B."/>
            <person name="Plunkett B."/>
            <person name="Dwamena C."/>
            <person name="Voogd C."/>
            <person name="Leif D."/>
            <person name="Lafferty D."/>
            <person name="Souleyre E."/>
            <person name="Varkonyi-Gasic E."/>
            <person name="Gambi F."/>
            <person name="Hanley J."/>
            <person name="Yao J.-L."/>
            <person name="Cheung J."/>
            <person name="David K."/>
            <person name="Warren B."/>
            <person name="Marsh K."/>
            <person name="Snowden K."/>
            <person name="Lin-Wang K."/>
            <person name="Brian L."/>
            <person name="Martinez-Sanchez M."/>
            <person name="Wang M."/>
            <person name="Ileperuma N."/>
            <person name="Macnee N."/>
            <person name="Campin R."/>
            <person name="Mcatee P."/>
            <person name="Drummond R."/>
            <person name="Espley R."/>
            <person name="Ireland H."/>
            <person name="Wu R."/>
            <person name="Atkinson R."/>
            <person name="Karunairetnam S."/>
            <person name="Bulley S."/>
            <person name="Chunkath S."/>
            <person name="Hanley Z."/>
            <person name="Storey R."/>
            <person name="Thrimawithana A."/>
            <person name="Thomson S."/>
            <person name="David C."/>
            <person name="Testolin R."/>
        </authorList>
    </citation>
    <scope>NUCLEOTIDE SEQUENCE [LARGE SCALE GENOMIC DNA]</scope>
    <source>
        <strain evidence="9">cv. Red5</strain>
        <tissue evidence="8">Young leaf</tissue>
    </source>
</reference>
<comment type="caution">
    <text evidence="8">The sequence shown here is derived from an EMBL/GenBank/DDBJ whole genome shotgun (WGS) entry which is preliminary data.</text>
</comment>
<keyword evidence="6 7" id="KW-0560">Oxidoreductase</keyword>
<dbReference type="Pfam" id="PF00743">
    <property type="entry name" value="FMO-like"/>
    <property type="match status" value="1"/>
</dbReference>
<comment type="cofactor">
    <cofactor evidence="1 7">
        <name>FAD</name>
        <dbReference type="ChEBI" id="CHEBI:57692"/>
    </cofactor>
</comment>
<dbReference type="STRING" id="1590841.A0A2R6RND7"/>
<dbReference type="AlphaFoldDB" id="A0A2R6RND7"/>
<dbReference type="InterPro" id="IPR020946">
    <property type="entry name" value="Flavin_mOase-like"/>
</dbReference>
<dbReference type="PIRSF" id="PIRSF000332">
    <property type="entry name" value="FMO"/>
    <property type="match status" value="1"/>
</dbReference>
<proteinExistence type="inferred from homology"/>
<keyword evidence="4 7" id="KW-0274">FAD</keyword>
<reference evidence="9" key="2">
    <citation type="journal article" date="2018" name="BMC Genomics">
        <title>A manually annotated Actinidia chinensis var. chinensis (kiwifruit) genome highlights the challenges associated with draft genomes and gene prediction in plants.</title>
        <authorList>
            <person name="Pilkington S.M."/>
            <person name="Crowhurst R."/>
            <person name="Hilario E."/>
            <person name="Nardozza S."/>
            <person name="Fraser L."/>
            <person name="Peng Y."/>
            <person name="Gunaseelan K."/>
            <person name="Simpson R."/>
            <person name="Tahir J."/>
            <person name="Deroles S.C."/>
            <person name="Templeton K."/>
            <person name="Luo Z."/>
            <person name="Davy M."/>
            <person name="Cheng C."/>
            <person name="McNeilage M."/>
            <person name="Scaglione D."/>
            <person name="Liu Y."/>
            <person name="Zhang Q."/>
            <person name="Datson P."/>
            <person name="De Silva N."/>
            <person name="Gardiner S.E."/>
            <person name="Bassett H."/>
            <person name="Chagne D."/>
            <person name="McCallum J."/>
            <person name="Dzierzon H."/>
            <person name="Deng C."/>
            <person name="Wang Y.Y."/>
            <person name="Barron L."/>
            <person name="Manako K."/>
            <person name="Bowen J."/>
            <person name="Foster T.M."/>
            <person name="Erridge Z.A."/>
            <person name="Tiffin H."/>
            <person name="Waite C.N."/>
            <person name="Davies K.M."/>
            <person name="Grierson E.P."/>
            <person name="Laing W.A."/>
            <person name="Kirk R."/>
            <person name="Chen X."/>
            <person name="Wood M."/>
            <person name="Montefiori M."/>
            <person name="Brummell D.A."/>
            <person name="Schwinn K.E."/>
            <person name="Catanach A."/>
            <person name="Fullerton C."/>
            <person name="Li D."/>
            <person name="Meiyalaghan S."/>
            <person name="Nieuwenhuizen N."/>
            <person name="Read N."/>
            <person name="Prakash R."/>
            <person name="Hunter D."/>
            <person name="Zhang H."/>
            <person name="McKenzie M."/>
            <person name="Knabel M."/>
            <person name="Harris A."/>
            <person name="Allan A.C."/>
            <person name="Gleave A."/>
            <person name="Chen A."/>
            <person name="Janssen B.J."/>
            <person name="Plunkett B."/>
            <person name="Ampomah-Dwamena C."/>
            <person name="Voogd C."/>
            <person name="Leif D."/>
            <person name="Lafferty D."/>
            <person name="Souleyre E.J.F."/>
            <person name="Varkonyi-Gasic E."/>
            <person name="Gambi F."/>
            <person name="Hanley J."/>
            <person name="Yao J.L."/>
            <person name="Cheung J."/>
            <person name="David K.M."/>
            <person name="Warren B."/>
            <person name="Marsh K."/>
            <person name="Snowden K.C."/>
            <person name="Lin-Wang K."/>
            <person name="Brian L."/>
            <person name="Martinez-Sanchez M."/>
            <person name="Wang M."/>
            <person name="Ileperuma N."/>
            <person name="Macnee N."/>
            <person name="Campin R."/>
            <person name="McAtee P."/>
            <person name="Drummond R.S.M."/>
            <person name="Espley R.V."/>
            <person name="Ireland H.S."/>
            <person name="Wu R."/>
            <person name="Atkinson R.G."/>
            <person name="Karunairetnam S."/>
            <person name="Bulley S."/>
            <person name="Chunkath S."/>
            <person name="Hanley Z."/>
            <person name="Storey R."/>
            <person name="Thrimawithana A.H."/>
            <person name="Thomson S."/>
            <person name="David C."/>
            <person name="Testolin R."/>
            <person name="Huang H."/>
            <person name="Hellens R.P."/>
            <person name="Schaffer R.J."/>
        </authorList>
    </citation>
    <scope>NUCLEOTIDE SEQUENCE [LARGE SCALE GENOMIC DNA]</scope>
    <source>
        <strain evidence="9">cv. Red5</strain>
    </source>
</reference>
<dbReference type="EMBL" id="NKQK01000004">
    <property type="protein sequence ID" value="PSS31550.1"/>
    <property type="molecule type" value="Genomic_DNA"/>
</dbReference>
<dbReference type="InterPro" id="IPR050346">
    <property type="entry name" value="FMO-like"/>
</dbReference>
<evidence type="ECO:0000256" key="7">
    <source>
        <dbReference type="RuleBase" id="RU361177"/>
    </source>
</evidence>
<keyword evidence="5" id="KW-0521">NADP</keyword>
<evidence type="ECO:0000256" key="6">
    <source>
        <dbReference type="ARBA" id="ARBA00023002"/>
    </source>
</evidence>
<evidence type="ECO:0000313" key="9">
    <source>
        <dbReference type="Proteomes" id="UP000241394"/>
    </source>
</evidence>
<keyword evidence="3 7" id="KW-0285">Flavoprotein</keyword>
<protein>
    <recommendedName>
        <fullName evidence="7">Flavin-containing monooxygenase</fullName>
        <ecNumber evidence="7">1.-.-.-</ecNumber>
    </recommendedName>
</protein>
<dbReference type="GO" id="GO:0004499">
    <property type="term" value="F:N,N-dimethylaniline monooxygenase activity"/>
    <property type="evidence" value="ECO:0007669"/>
    <property type="project" value="InterPro"/>
</dbReference>
<evidence type="ECO:0000256" key="4">
    <source>
        <dbReference type="ARBA" id="ARBA00022827"/>
    </source>
</evidence>
<dbReference type="GO" id="GO:0050661">
    <property type="term" value="F:NADP binding"/>
    <property type="evidence" value="ECO:0007669"/>
    <property type="project" value="InterPro"/>
</dbReference>